<keyword evidence="3 5" id="KW-0378">Hydrolase</keyword>
<feature type="domain" description="Purple acid phosphatase N-terminal" evidence="8">
    <location>
        <begin position="65"/>
        <end position="175"/>
    </location>
</feature>
<dbReference type="PANTHER" id="PTHR22953">
    <property type="entry name" value="ACID PHOSPHATASE RELATED"/>
    <property type="match status" value="1"/>
</dbReference>
<dbReference type="Pfam" id="PF16656">
    <property type="entry name" value="Pur_ac_phosph_N"/>
    <property type="match status" value="1"/>
</dbReference>
<feature type="domain" description="Purple acid phosphatase C-terminal" evidence="7">
    <location>
        <begin position="463"/>
        <end position="499"/>
    </location>
</feature>
<gene>
    <name evidence="9" type="ORF">SELMODRAFT_90888</name>
</gene>
<dbReference type="GO" id="GO:0046872">
    <property type="term" value="F:metal ion binding"/>
    <property type="evidence" value="ECO:0007669"/>
    <property type="project" value="InterPro"/>
</dbReference>
<dbReference type="Pfam" id="PF14008">
    <property type="entry name" value="Metallophos_C"/>
    <property type="match status" value="1"/>
</dbReference>
<evidence type="ECO:0000313" key="10">
    <source>
        <dbReference type="Proteomes" id="UP000001514"/>
    </source>
</evidence>
<dbReference type="Gene3D" id="2.60.40.380">
    <property type="entry name" value="Purple acid phosphatase-like, N-terminal"/>
    <property type="match status" value="1"/>
</dbReference>
<dbReference type="SUPFAM" id="SSF49363">
    <property type="entry name" value="Purple acid phosphatase, N-terminal domain"/>
    <property type="match status" value="1"/>
</dbReference>
<accession>D8RC38</accession>
<evidence type="ECO:0000259" key="7">
    <source>
        <dbReference type="Pfam" id="PF14008"/>
    </source>
</evidence>
<dbReference type="Gramene" id="EFJ30061">
    <property type="protein sequence ID" value="EFJ30061"/>
    <property type="gene ID" value="SELMODRAFT_90888"/>
</dbReference>
<evidence type="ECO:0000313" key="9">
    <source>
        <dbReference type="EMBL" id="EFJ30061.1"/>
    </source>
</evidence>
<dbReference type="InterPro" id="IPR039331">
    <property type="entry name" value="PAPs-like"/>
</dbReference>
<evidence type="ECO:0000259" key="6">
    <source>
        <dbReference type="Pfam" id="PF00149"/>
    </source>
</evidence>
<dbReference type="Gene3D" id="3.60.21.10">
    <property type="match status" value="1"/>
</dbReference>
<dbReference type="PANTHER" id="PTHR22953:SF153">
    <property type="entry name" value="PURPLE ACID PHOSPHATASE"/>
    <property type="match status" value="1"/>
</dbReference>
<dbReference type="OMA" id="GSPWGVH"/>
<dbReference type="EC" id="3.1.3.2" evidence="5"/>
<dbReference type="KEGG" id="smo:SELMODRAFT_90888"/>
<comment type="catalytic activity">
    <reaction evidence="5">
        <text>a phosphate monoester + H2O = an alcohol + phosphate</text>
        <dbReference type="Rhea" id="RHEA:15017"/>
        <dbReference type="ChEBI" id="CHEBI:15377"/>
        <dbReference type="ChEBI" id="CHEBI:30879"/>
        <dbReference type="ChEBI" id="CHEBI:43474"/>
        <dbReference type="ChEBI" id="CHEBI:67140"/>
        <dbReference type="EC" id="3.1.3.2"/>
    </reaction>
</comment>
<keyword evidence="2 5" id="KW-0732">Signal</keyword>
<dbReference type="GO" id="GO:0003993">
    <property type="term" value="F:acid phosphatase activity"/>
    <property type="evidence" value="ECO:0000318"/>
    <property type="project" value="GO_Central"/>
</dbReference>
<keyword evidence="10" id="KW-1185">Reference proteome</keyword>
<evidence type="ECO:0000259" key="8">
    <source>
        <dbReference type="Pfam" id="PF16656"/>
    </source>
</evidence>
<dbReference type="InterPro" id="IPR041792">
    <property type="entry name" value="MPP_PAP"/>
</dbReference>
<sequence>MDWRRRIFLLVEIFLLAGLSRSTPTTLEGPFKPVTIPFDSSLRRGSQDLPTDDPRLQRTRPHGFPEQIKLALSHHGSMWVSWVSGDYQIGDNVVPLDPSTTKSFVLYGTSTHNYDFLAEGSVVVYSQLYPFVGLLNYTSGFNHHVLLDGLKASTTYYYRCGSSLERLSEELSFTTLDDRGYPARIAVVGDLGLTYNSSATVDHVIRNDPSLLLMVGDLTYSDQYITNGTGSLCFSCAFPDAPIRETYQPHWDHWGRFMEPLTAKVPMMVIEGNHEIEPQALGKTFESYKARFSVPPGSNSSLYYSFDVGGIHFLMLGGYIDYNRTGAQFAWLKDDLQRVNRLLTPWIVAAWHPPWYNSYGSHYREVECMRLEMEELLYNAGVDIVINGHVHAYERTNRVYNYELDPCAPLYIVVGDGGNIERVDTEHADDPGRCPKPEDNVPQFGGVCAQNFSTGPAANQFCWGRQPDWSALRDGSFGHGVLEVKNNTHALWTWYRNQDVYGDSHLGDQIYIVKSPQCRNYPAFQADERSGGNSGSLSRILGALAILLLL</sequence>
<feature type="domain" description="Calcineurin-like phosphoesterase" evidence="6">
    <location>
        <begin position="184"/>
        <end position="393"/>
    </location>
</feature>
<dbReference type="InterPro" id="IPR008963">
    <property type="entry name" value="Purple_acid_Pase-like_N"/>
</dbReference>
<dbReference type="InParanoid" id="D8RC38"/>
<feature type="signal peptide" evidence="5">
    <location>
        <begin position="1"/>
        <end position="22"/>
    </location>
</feature>
<name>D8RC38_SELML</name>
<dbReference type="eggNOG" id="KOG1378">
    <property type="taxonomic scope" value="Eukaryota"/>
</dbReference>
<evidence type="ECO:0000256" key="2">
    <source>
        <dbReference type="ARBA" id="ARBA00022729"/>
    </source>
</evidence>
<dbReference type="CDD" id="cd00839">
    <property type="entry name" value="MPP_PAPs"/>
    <property type="match status" value="1"/>
</dbReference>
<dbReference type="HOGENOM" id="CLU_013387_1_0_1"/>
<dbReference type="InterPro" id="IPR025733">
    <property type="entry name" value="PAPs_C"/>
</dbReference>
<dbReference type="Pfam" id="PF00149">
    <property type="entry name" value="Metallophos"/>
    <property type="match status" value="1"/>
</dbReference>
<dbReference type="Proteomes" id="UP000001514">
    <property type="component" value="Unassembled WGS sequence"/>
</dbReference>
<protein>
    <recommendedName>
        <fullName evidence="5">Purple acid phosphatase</fullName>
        <ecNumber evidence="5">3.1.3.2</ecNumber>
    </recommendedName>
</protein>
<evidence type="ECO:0000256" key="1">
    <source>
        <dbReference type="ARBA" id="ARBA00008723"/>
    </source>
</evidence>
<feature type="chain" id="PRO_5005127271" description="Purple acid phosphatase" evidence="5">
    <location>
        <begin position="23"/>
        <end position="550"/>
    </location>
</feature>
<dbReference type="SUPFAM" id="SSF56300">
    <property type="entry name" value="Metallo-dependent phosphatases"/>
    <property type="match status" value="1"/>
</dbReference>
<keyword evidence="4" id="KW-0325">Glycoprotein</keyword>
<evidence type="ECO:0000256" key="4">
    <source>
        <dbReference type="ARBA" id="ARBA00023180"/>
    </source>
</evidence>
<comment type="similarity">
    <text evidence="1 5">Belongs to the metallophosphoesterase superfamily. Purple acid phosphatase family.</text>
</comment>
<dbReference type="EMBL" id="GL377576">
    <property type="protein sequence ID" value="EFJ30061.1"/>
    <property type="molecule type" value="Genomic_DNA"/>
</dbReference>
<dbReference type="AlphaFoldDB" id="D8RC38"/>
<organism evidence="10">
    <name type="scientific">Selaginella moellendorffii</name>
    <name type="common">Spikemoss</name>
    <dbReference type="NCBI Taxonomy" id="88036"/>
    <lineage>
        <taxon>Eukaryota</taxon>
        <taxon>Viridiplantae</taxon>
        <taxon>Streptophyta</taxon>
        <taxon>Embryophyta</taxon>
        <taxon>Tracheophyta</taxon>
        <taxon>Lycopodiopsida</taxon>
        <taxon>Selaginellales</taxon>
        <taxon>Selaginellaceae</taxon>
        <taxon>Selaginella</taxon>
    </lineage>
</organism>
<dbReference type="OrthoDB" id="45007at2759"/>
<proteinExistence type="inferred from homology"/>
<reference evidence="9 10" key="1">
    <citation type="journal article" date="2011" name="Science">
        <title>The Selaginella genome identifies genetic changes associated with the evolution of vascular plants.</title>
        <authorList>
            <person name="Banks J.A."/>
            <person name="Nishiyama T."/>
            <person name="Hasebe M."/>
            <person name="Bowman J.L."/>
            <person name="Gribskov M."/>
            <person name="dePamphilis C."/>
            <person name="Albert V.A."/>
            <person name="Aono N."/>
            <person name="Aoyama T."/>
            <person name="Ambrose B.A."/>
            <person name="Ashton N.W."/>
            <person name="Axtell M.J."/>
            <person name="Barker E."/>
            <person name="Barker M.S."/>
            <person name="Bennetzen J.L."/>
            <person name="Bonawitz N.D."/>
            <person name="Chapple C."/>
            <person name="Cheng C."/>
            <person name="Correa L.G."/>
            <person name="Dacre M."/>
            <person name="DeBarry J."/>
            <person name="Dreyer I."/>
            <person name="Elias M."/>
            <person name="Engstrom E.M."/>
            <person name="Estelle M."/>
            <person name="Feng L."/>
            <person name="Finet C."/>
            <person name="Floyd S.K."/>
            <person name="Frommer W.B."/>
            <person name="Fujita T."/>
            <person name="Gramzow L."/>
            <person name="Gutensohn M."/>
            <person name="Harholt J."/>
            <person name="Hattori M."/>
            <person name="Heyl A."/>
            <person name="Hirai T."/>
            <person name="Hiwatashi Y."/>
            <person name="Ishikawa M."/>
            <person name="Iwata M."/>
            <person name="Karol K.G."/>
            <person name="Koehler B."/>
            <person name="Kolukisaoglu U."/>
            <person name="Kubo M."/>
            <person name="Kurata T."/>
            <person name="Lalonde S."/>
            <person name="Li K."/>
            <person name="Li Y."/>
            <person name="Litt A."/>
            <person name="Lyons E."/>
            <person name="Manning G."/>
            <person name="Maruyama T."/>
            <person name="Michael T.P."/>
            <person name="Mikami K."/>
            <person name="Miyazaki S."/>
            <person name="Morinaga S."/>
            <person name="Murata T."/>
            <person name="Mueller-Roeber B."/>
            <person name="Nelson D.R."/>
            <person name="Obara M."/>
            <person name="Oguri Y."/>
            <person name="Olmstead R.G."/>
            <person name="Onodera N."/>
            <person name="Petersen B.L."/>
            <person name="Pils B."/>
            <person name="Prigge M."/>
            <person name="Rensing S.A."/>
            <person name="Riano-Pachon D.M."/>
            <person name="Roberts A.W."/>
            <person name="Sato Y."/>
            <person name="Scheller H.V."/>
            <person name="Schulz B."/>
            <person name="Schulz C."/>
            <person name="Shakirov E.V."/>
            <person name="Shibagaki N."/>
            <person name="Shinohara N."/>
            <person name="Shippen D.E."/>
            <person name="Soerensen I."/>
            <person name="Sotooka R."/>
            <person name="Sugimoto N."/>
            <person name="Sugita M."/>
            <person name="Sumikawa N."/>
            <person name="Tanurdzic M."/>
            <person name="Theissen G."/>
            <person name="Ulvskov P."/>
            <person name="Wakazuki S."/>
            <person name="Weng J.K."/>
            <person name="Willats W.W."/>
            <person name="Wipf D."/>
            <person name="Wolf P.G."/>
            <person name="Yang L."/>
            <person name="Zimmer A.D."/>
            <person name="Zhu Q."/>
            <person name="Mitros T."/>
            <person name="Hellsten U."/>
            <person name="Loque D."/>
            <person name="Otillar R."/>
            <person name="Salamov A."/>
            <person name="Schmutz J."/>
            <person name="Shapiro H."/>
            <person name="Lindquist E."/>
            <person name="Lucas S."/>
            <person name="Rokhsar D."/>
            <person name="Grigoriev I.V."/>
        </authorList>
    </citation>
    <scope>NUCLEOTIDE SEQUENCE [LARGE SCALE GENOMIC DNA]</scope>
</reference>
<evidence type="ECO:0000256" key="5">
    <source>
        <dbReference type="RuleBase" id="RU361203"/>
    </source>
</evidence>
<dbReference type="InterPro" id="IPR015914">
    <property type="entry name" value="PAPs_N"/>
</dbReference>
<evidence type="ECO:0000256" key="3">
    <source>
        <dbReference type="ARBA" id="ARBA00022801"/>
    </source>
</evidence>
<dbReference type="InterPro" id="IPR029052">
    <property type="entry name" value="Metallo-depent_PP-like"/>
</dbReference>
<dbReference type="InterPro" id="IPR004843">
    <property type="entry name" value="Calcineurin-like_PHP"/>
</dbReference>